<dbReference type="PANTHER" id="PTHR36456:SF1">
    <property type="entry name" value="UPF0232 PROTEIN SCO3875"/>
    <property type="match status" value="1"/>
</dbReference>
<dbReference type="Proteomes" id="UP000316360">
    <property type="component" value="Unassembled WGS sequence"/>
</dbReference>
<proteinExistence type="predicted"/>
<evidence type="ECO:0000313" key="2">
    <source>
        <dbReference type="Proteomes" id="UP000316360"/>
    </source>
</evidence>
<name>A0A523RT53_UNCAE</name>
<sequence length="158" mass="18745">MKRDSFPSPVSEVLKRVFSKFGVDKKIEETKVLRLWPEVVGKQINRHTHPFSIRGGNLFVRVDNSGWLVQLSYLKNKIISEFNKRQGQKLVKDIYFRLGEIKKSKKEEGKSVLKEKKLKLEKSELDRIKKDLRGVKDKAFHQVLRRILIKDKNFKKRR</sequence>
<protein>
    <submittedName>
        <fullName evidence="1">DUF721 domain-containing protein</fullName>
    </submittedName>
</protein>
<dbReference type="PANTHER" id="PTHR36456">
    <property type="entry name" value="UPF0232 PROTEIN SCO3875"/>
    <property type="match status" value="1"/>
</dbReference>
<organism evidence="1 2">
    <name type="scientific">Aerophobetes bacterium</name>
    <dbReference type="NCBI Taxonomy" id="2030807"/>
    <lineage>
        <taxon>Bacteria</taxon>
        <taxon>Candidatus Aerophobota</taxon>
    </lineage>
</organism>
<gene>
    <name evidence="1" type="ORF">E3J84_05620</name>
</gene>
<reference evidence="1 2" key="1">
    <citation type="submission" date="2019-03" db="EMBL/GenBank/DDBJ databases">
        <title>Metabolic potential of uncultured bacteria and archaea associated with petroleum seepage in deep-sea sediments.</title>
        <authorList>
            <person name="Dong X."/>
            <person name="Hubert C."/>
        </authorList>
    </citation>
    <scope>NUCLEOTIDE SEQUENCE [LARGE SCALE GENOMIC DNA]</scope>
    <source>
        <strain evidence="1">E44_bin7</strain>
    </source>
</reference>
<dbReference type="InterPro" id="IPR007922">
    <property type="entry name" value="DciA-like"/>
</dbReference>
<dbReference type="AlphaFoldDB" id="A0A523RT53"/>
<evidence type="ECO:0000313" key="1">
    <source>
        <dbReference type="EMBL" id="TET08970.1"/>
    </source>
</evidence>
<dbReference type="Pfam" id="PF05258">
    <property type="entry name" value="DciA"/>
    <property type="match status" value="1"/>
</dbReference>
<dbReference type="EMBL" id="SOKJ01000321">
    <property type="protein sequence ID" value="TET08970.1"/>
    <property type="molecule type" value="Genomic_DNA"/>
</dbReference>
<accession>A0A523RT53</accession>
<comment type="caution">
    <text evidence="1">The sequence shown here is derived from an EMBL/GenBank/DDBJ whole genome shotgun (WGS) entry which is preliminary data.</text>
</comment>